<dbReference type="Proteomes" id="UP000323386">
    <property type="component" value="Unassembled WGS sequence"/>
</dbReference>
<dbReference type="Pfam" id="PF04189">
    <property type="entry name" value="Gcd10p"/>
    <property type="match status" value="1"/>
</dbReference>
<keyword evidence="8" id="KW-0396">Initiation factor</keyword>
<feature type="compositionally biased region" description="Polar residues" evidence="7">
    <location>
        <begin position="44"/>
        <end position="58"/>
    </location>
</feature>
<comment type="subcellular location">
    <subcellularLocation>
        <location evidence="1">Nucleus</location>
    </subcellularLocation>
</comment>
<dbReference type="AlphaFoldDB" id="A0A5C3EWH5"/>
<dbReference type="GO" id="GO:0003743">
    <property type="term" value="F:translation initiation factor activity"/>
    <property type="evidence" value="ECO:0007669"/>
    <property type="project" value="UniProtKB-KW"/>
</dbReference>
<dbReference type="GO" id="GO:0030488">
    <property type="term" value="P:tRNA methylation"/>
    <property type="evidence" value="ECO:0007669"/>
    <property type="project" value="InterPro"/>
</dbReference>
<evidence type="ECO:0000256" key="2">
    <source>
        <dbReference type="ARBA" id="ARBA00008320"/>
    </source>
</evidence>
<accession>A0A5C3EWH5</accession>
<dbReference type="Gene3D" id="3.40.50.150">
    <property type="entry name" value="Vaccinia Virus protein VP39"/>
    <property type="match status" value="1"/>
</dbReference>
<proteinExistence type="inferred from homology"/>
<evidence type="ECO:0000313" key="8">
    <source>
        <dbReference type="EMBL" id="SPO35946.1"/>
    </source>
</evidence>
<feature type="compositionally biased region" description="Low complexity" evidence="7">
    <location>
        <begin position="614"/>
        <end position="629"/>
    </location>
</feature>
<dbReference type="Gene3D" id="3.10.330.20">
    <property type="match status" value="1"/>
</dbReference>
<keyword evidence="4" id="KW-0819">tRNA processing</keyword>
<keyword evidence="9" id="KW-1185">Reference proteome</keyword>
<evidence type="ECO:0000256" key="6">
    <source>
        <dbReference type="ARBA" id="ARBA00032319"/>
    </source>
</evidence>
<reference evidence="8 9" key="1">
    <citation type="submission" date="2018-03" db="EMBL/GenBank/DDBJ databases">
        <authorList>
            <person name="Guldener U."/>
        </authorList>
    </citation>
    <scope>NUCLEOTIDE SEQUENCE [LARGE SCALE GENOMIC DNA]</scope>
    <source>
        <strain evidence="8 9">DAOM196992</strain>
    </source>
</reference>
<dbReference type="InterPro" id="IPR029063">
    <property type="entry name" value="SAM-dependent_MTases_sf"/>
</dbReference>
<feature type="compositionally biased region" description="Low complexity" evidence="7">
    <location>
        <begin position="391"/>
        <end position="403"/>
    </location>
</feature>
<keyword evidence="5" id="KW-0539">Nucleus</keyword>
<evidence type="ECO:0000256" key="7">
    <source>
        <dbReference type="SAM" id="MobiDB-lite"/>
    </source>
</evidence>
<evidence type="ECO:0000256" key="4">
    <source>
        <dbReference type="ARBA" id="ARBA00022694"/>
    </source>
</evidence>
<evidence type="ECO:0000313" key="9">
    <source>
        <dbReference type="Proteomes" id="UP000323386"/>
    </source>
</evidence>
<comment type="similarity">
    <text evidence="2">Belongs to the TRM6/GCD10 family.</text>
</comment>
<feature type="region of interest" description="Disordered" evidence="7">
    <location>
        <begin position="547"/>
        <end position="629"/>
    </location>
</feature>
<evidence type="ECO:0000256" key="3">
    <source>
        <dbReference type="ARBA" id="ARBA00021704"/>
    </source>
</evidence>
<dbReference type="PANTHER" id="PTHR12945:SF0">
    <property type="entry name" value="TRNA (ADENINE(58)-N(1))-METHYLTRANSFERASE NON-CATALYTIC SUBUNIT TRM6"/>
    <property type="match status" value="1"/>
</dbReference>
<gene>
    <name evidence="8" type="ORF">PSFLO_01417</name>
</gene>
<feature type="region of interest" description="Disordered" evidence="7">
    <location>
        <begin position="391"/>
        <end position="422"/>
    </location>
</feature>
<feature type="compositionally biased region" description="Low complexity" evidence="7">
    <location>
        <begin position="597"/>
        <end position="606"/>
    </location>
</feature>
<feature type="compositionally biased region" description="Low complexity" evidence="7">
    <location>
        <begin position="28"/>
        <end position="40"/>
    </location>
</feature>
<evidence type="ECO:0000256" key="5">
    <source>
        <dbReference type="ARBA" id="ARBA00023242"/>
    </source>
</evidence>
<dbReference type="PANTHER" id="PTHR12945">
    <property type="entry name" value="TRANSLATION INITIATION FACTOR EIF3-RELATED"/>
    <property type="match status" value="1"/>
</dbReference>
<feature type="compositionally biased region" description="Low complexity" evidence="7">
    <location>
        <begin position="547"/>
        <end position="574"/>
    </location>
</feature>
<keyword evidence="8" id="KW-0648">Protein biosynthesis</keyword>
<sequence>MDGGSSTEPAPPSASTAAMSAQQHPQPTNTASTSMASAAAPLTMNDQVTASSSTSTRPAINPRSRRGRNVPASRVTSDALRSRVTYIAPTSHIILKLPSGRLKSTELAPGKQVNLGKFGSFKADDIIGMPFGFTYEIADANTLKLVMNSTLAELGKSRSEQHGRTVGDIFATVGLLTTDSPCPLPPLRSSHAPAEETDATNENIHDDGTAQKLTYVDIQALKEAGITGREIIQKQLEGSESFKDRTVYSQAKYVQRKEQKHLKLFTPLSPDLGTICKYNFEKNPDKIRWLRPDALAQCLSFASVRPGGRYLVVDGVSGLLTGAVLERLGGDGTVLCINDAESPPAFDVLSQFNFSDQYTRHTLKVIHWAATERDYRPVFVGQEEQIQAIDGSASAGAAAQQQGKKAKDKGRERKRQATAREMERNRAEYFRGDFDALLVACHYQPQSILERVKGAIGGSGSVVVHSPFLQPLTECHSHLRASEEFVNISVTEPWMRRYQVLPGRTHPEMTTSATGGFILHALRVLPEGEAQAMKEARQAELEALAAAETEQGASAPAQAPAPDAGASASATIEAAGKRTGSEDDREAKRVKRQEGEAAAATAQDADATMDDEVAAAGTATAGEPAGETA</sequence>
<feature type="compositionally biased region" description="Basic and acidic residues" evidence="7">
    <location>
        <begin position="575"/>
        <end position="595"/>
    </location>
</feature>
<feature type="compositionally biased region" description="Low complexity" evidence="7">
    <location>
        <begin position="1"/>
        <end position="21"/>
    </location>
</feature>
<dbReference type="SUPFAM" id="SSF53335">
    <property type="entry name" value="S-adenosyl-L-methionine-dependent methyltransferases"/>
    <property type="match status" value="1"/>
</dbReference>
<dbReference type="OrthoDB" id="10254665at2759"/>
<dbReference type="EMBL" id="OOIP01000003">
    <property type="protein sequence ID" value="SPO35946.1"/>
    <property type="molecule type" value="Genomic_DNA"/>
</dbReference>
<dbReference type="InterPro" id="IPR017423">
    <property type="entry name" value="TRM6"/>
</dbReference>
<feature type="region of interest" description="Disordered" evidence="7">
    <location>
        <begin position="1"/>
        <end position="76"/>
    </location>
</feature>
<feature type="compositionally biased region" description="Basic residues" evidence="7">
    <location>
        <begin position="404"/>
        <end position="417"/>
    </location>
</feature>
<evidence type="ECO:0000256" key="1">
    <source>
        <dbReference type="ARBA" id="ARBA00004123"/>
    </source>
</evidence>
<name>A0A5C3EWH5_9BASI</name>
<dbReference type="GO" id="GO:0005634">
    <property type="term" value="C:nucleus"/>
    <property type="evidence" value="ECO:0007669"/>
    <property type="project" value="UniProtKB-SubCell"/>
</dbReference>
<protein>
    <recommendedName>
        <fullName evidence="3">tRNA (adenine(58)-N(1))-methyltransferase non-catalytic subunit TRM6</fullName>
    </recommendedName>
    <alternativeName>
        <fullName evidence="6">tRNA(m1A58)-methyltransferase subunit TRM6</fullName>
    </alternativeName>
</protein>
<organism evidence="8 9">
    <name type="scientific">Pseudozyma flocculosa</name>
    <dbReference type="NCBI Taxonomy" id="84751"/>
    <lineage>
        <taxon>Eukaryota</taxon>
        <taxon>Fungi</taxon>
        <taxon>Dikarya</taxon>
        <taxon>Basidiomycota</taxon>
        <taxon>Ustilaginomycotina</taxon>
        <taxon>Ustilaginomycetes</taxon>
        <taxon>Ustilaginales</taxon>
        <taxon>Ustilaginaceae</taxon>
        <taxon>Pseudozyma</taxon>
    </lineage>
</organism>
<dbReference type="GO" id="GO:0031515">
    <property type="term" value="C:tRNA (m1A) methyltransferase complex"/>
    <property type="evidence" value="ECO:0007669"/>
    <property type="project" value="InterPro"/>
</dbReference>